<keyword evidence="1" id="KW-0812">Transmembrane</keyword>
<accession>A0A8H3QU12</accession>
<organism evidence="2 3">
    <name type="scientific">Rhizophagus clarus</name>
    <dbReference type="NCBI Taxonomy" id="94130"/>
    <lineage>
        <taxon>Eukaryota</taxon>
        <taxon>Fungi</taxon>
        <taxon>Fungi incertae sedis</taxon>
        <taxon>Mucoromycota</taxon>
        <taxon>Glomeromycotina</taxon>
        <taxon>Glomeromycetes</taxon>
        <taxon>Glomerales</taxon>
        <taxon>Glomeraceae</taxon>
        <taxon>Rhizophagus</taxon>
    </lineage>
</organism>
<dbReference type="EMBL" id="BLAL01000213">
    <property type="protein sequence ID" value="GES92163.1"/>
    <property type="molecule type" value="Genomic_DNA"/>
</dbReference>
<proteinExistence type="predicted"/>
<evidence type="ECO:0000256" key="1">
    <source>
        <dbReference type="SAM" id="Phobius"/>
    </source>
</evidence>
<evidence type="ECO:0000313" key="3">
    <source>
        <dbReference type="Proteomes" id="UP000615446"/>
    </source>
</evidence>
<protein>
    <submittedName>
        <fullName evidence="2">Uncharacterized protein</fullName>
    </submittedName>
</protein>
<gene>
    <name evidence="2" type="ORF">RCL2_001895100</name>
</gene>
<dbReference type="OrthoDB" id="10494726at2759"/>
<feature type="transmembrane region" description="Helical" evidence="1">
    <location>
        <begin position="6"/>
        <end position="22"/>
    </location>
</feature>
<name>A0A8H3QU12_9GLOM</name>
<keyword evidence="1" id="KW-0472">Membrane</keyword>
<comment type="caution">
    <text evidence="2">The sequence shown here is derived from an EMBL/GenBank/DDBJ whole genome shotgun (WGS) entry which is preliminary data.</text>
</comment>
<sequence length="95" mass="11195">MDKDIANIVIAFLIFLTVRFGIGRGYNTKIQCGNLLNLEFSKNRDEEYTINETTMKSHYRNEVVYEEAETKSYYHSEVIYKENIMSQKTRSLPTQ</sequence>
<keyword evidence="1" id="KW-1133">Transmembrane helix</keyword>
<reference evidence="2" key="1">
    <citation type="submission" date="2019-10" db="EMBL/GenBank/DDBJ databases">
        <title>Conservation and host-specific expression of non-tandemly repeated heterogenous ribosome RNA gene in arbuscular mycorrhizal fungi.</title>
        <authorList>
            <person name="Maeda T."/>
            <person name="Kobayashi Y."/>
            <person name="Nakagawa T."/>
            <person name="Ezawa T."/>
            <person name="Yamaguchi K."/>
            <person name="Bino T."/>
            <person name="Nishimoto Y."/>
            <person name="Shigenobu S."/>
            <person name="Kawaguchi M."/>
        </authorList>
    </citation>
    <scope>NUCLEOTIDE SEQUENCE</scope>
    <source>
        <strain evidence="2">HR1</strain>
    </source>
</reference>
<evidence type="ECO:0000313" key="2">
    <source>
        <dbReference type="EMBL" id="GES92163.1"/>
    </source>
</evidence>
<dbReference type="Proteomes" id="UP000615446">
    <property type="component" value="Unassembled WGS sequence"/>
</dbReference>
<dbReference type="AlphaFoldDB" id="A0A8H3QU12"/>